<dbReference type="GO" id="GO:0051536">
    <property type="term" value="F:iron-sulfur cluster binding"/>
    <property type="evidence" value="ECO:0007669"/>
    <property type="project" value="InterPro"/>
</dbReference>
<proteinExistence type="predicted"/>
<reference evidence="2 3" key="1">
    <citation type="submission" date="2020-04" db="EMBL/GenBank/DDBJ databases">
        <title>Molecular characterization of pseudomonads from Agaricus bisporus reveal novel blotch 2 pathogens in Western Europe.</title>
        <authorList>
            <person name="Taparia T."/>
            <person name="Krijger M."/>
            <person name="Haynes E."/>
            <person name="Elpinstone J.G."/>
            <person name="Noble R."/>
            <person name="Van Der Wolf J."/>
        </authorList>
    </citation>
    <scope>NUCLEOTIDE SEQUENCE [LARGE SCALE GENOMIC DNA]</scope>
    <source>
        <strain evidence="2 3">IPO3737</strain>
    </source>
</reference>
<gene>
    <name evidence="2" type="ORF">HX876_16785</name>
</gene>
<evidence type="ECO:0000313" key="2">
    <source>
        <dbReference type="EMBL" id="NWC34061.1"/>
    </source>
</evidence>
<evidence type="ECO:0000313" key="3">
    <source>
        <dbReference type="Proteomes" id="UP000520592"/>
    </source>
</evidence>
<dbReference type="SUPFAM" id="SSF54292">
    <property type="entry name" value="2Fe-2S ferredoxin-like"/>
    <property type="match status" value="1"/>
</dbReference>
<organism evidence="2 3">
    <name type="scientific">Pseudomonas gingeri</name>
    <dbReference type="NCBI Taxonomy" id="117681"/>
    <lineage>
        <taxon>Bacteria</taxon>
        <taxon>Pseudomonadati</taxon>
        <taxon>Pseudomonadota</taxon>
        <taxon>Gammaproteobacteria</taxon>
        <taxon>Pseudomonadales</taxon>
        <taxon>Pseudomonadaceae</taxon>
        <taxon>Pseudomonas</taxon>
    </lineage>
</organism>
<dbReference type="InterPro" id="IPR036010">
    <property type="entry name" value="2Fe-2S_ferredoxin-like_sf"/>
</dbReference>
<dbReference type="AlphaFoldDB" id="A0A7Y7YCQ6"/>
<accession>A0A7Y7YCQ6</accession>
<keyword evidence="1" id="KW-0560">Oxidoreductase</keyword>
<evidence type="ECO:0000256" key="1">
    <source>
        <dbReference type="ARBA" id="ARBA00023002"/>
    </source>
</evidence>
<dbReference type="EMBL" id="JACAQD010000018">
    <property type="protein sequence ID" value="NWC34061.1"/>
    <property type="molecule type" value="Genomic_DNA"/>
</dbReference>
<dbReference type="RefSeq" id="WP_177059660.1">
    <property type="nucleotide sequence ID" value="NZ_JACAPB010000019.1"/>
</dbReference>
<name>A0A7Y7YCQ6_9PSED</name>
<protein>
    <submittedName>
        <fullName evidence="2">(2Fe-2S)-binding protein</fullName>
    </submittedName>
</protein>
<dbReference type="Gene3D" id="3.10.20.440">
    <property type="entry name" value="2Fe-2S iron-sulphur cluster binding domain, sarcosine oxidase, alpha subunit, N-terminal domain"/>
    <property type="match status" value="1"/>
</dbReference>
<dbReference type="GO" id="GO:0016491">
    <property type="term" value="F:oxidoreductase activity"/>
    <property type="evidence" value="ECO:0007669"/>
    <property type="project" value="UniProtKB-KW"/>
</dbReference>
<sequence>MGAKALFRSIEPAGPRVTIEFNGRPLDVLADTTLAAALLDAGIRQSRQTPVSGAPRTTYCMMGVCFDCLVLIDGISRQACQVRTQPGLRVHSHCPVPVEGDADA</sequence>
<dbReference type="Proteomes" id="UP000520592">
    <property type="component" value="Unassembled WGS sequence"/>
</dbReference>
<comment type="caution">
    <text evidence="2">The sequence shown here is derived from an EMBL/GenBank/DDBJ whole genome shotgun (WGS) entry which is preliminary data.</text>
</comment>
<dbReference type="Pfam" id="PF13510">
    <property type="entry name" value="Fer2_4"/>
    <property type="match status" value="1"/>
</dbReference>
<dbReference type="InterPro" id="IPR042204">
    <property type="entry name" value="2Fe-2S-bd_N"/>
</dbReference>